<evidence type="ECO:0000313" key="7">
    <source>
        <dbReference type="EMBL" id="KAK9749548.1"/>
    </source>
</evidence>
<dbReference type="InterPro" id="IPR001841">
    <property type="entry name" value="Znf_RING"/>
</dbReference>
<comment type="caution">
    <text evidence="7">The sequence shown here is derived from an EMBL/GenBank/DDBJ whole genome shotgun (WGS) entry which is preliminary data.</text>
</comment>
<keyword evidence="5" id="KW-1133">Transmembrane helix</keyword>
<dbReference type="AlphaFoldDB" id="A0AAW1MLW7"/>
<dbReference type="GO" id="GO:0008270">
    <property type="term" value="F:zinc ion binding"/>
    <property type="evidence" value="ECO:0007669"/>
    <property type="project" value="UniProtKB-KW"/>
</dbReference>
<keyword evidence="5" id="KW-0812">Transmembrane</keyword>
<dbReference type="GO" id="GO:0061630">
    <property type="term" value="F:ubiquitin protein ligase activity"/>
    <property type="evidence" value="ECO:0007669"/>
    <property type="project" value="TreeGrafter"/>
</dbReference>
<evidence type="ECO:0000256" key="4">
    <source>
        <dbReference type="PROSITE-ProRule" id="PRU00175"/>
    </source>
</evidence>
<reference evidence="7" key="1">
    <citation type="submission" date="2024-03" db="EMBL/GenBank/DDBJ databases">
        <title>WGS assembly of Saponaria officinalis var. Norfolk2.</title>
        <authorList>
            <person name="Jenkins J."/>
            <person name="Shu S."/>
            <person name="Grimwood J."/>
            <person name="Barry K."/>
            <person name="Goodstein D."/>
            <person name="Schmutz J."/>
            <person name="Leebens-Mack J."/>
            <person name="Osbourn A."/>
        </authorList>
    </citation>
    <scope>NUCLEOTIDE SEQUENCE [LARGE SCALE GENOMIC DNA]</scope>
    <source>
        <strain evidence="7">JIC</strain>
    </source>
</reference>
<evidence type="ECO:0000256" key="1">
    <source>
        <dbReference type="ARBA" id="ARBA00022723"/>
    </source>
</evidence>
<gene>
    <name evidence="7" type="ORF">RND81_02G133800</name>
</gene>
<keyword evidence="5" id="KW-0472">Membrane</keyword>
<sequence length="146" mass="17031">MACDNGICFVYSFLVNLVAFFAILALLVMISLVFLKYLGDWRRDIDEEIERGENMPLIHHYYNNAKIIEGLKYNYGTCQQDSNTSTNKMYDSTICTICYDVQRDCFFVPCGHCATCHICALRIIYKENRHCPICRRYIGKLRRLSV</sequence>
<feature type="domain" description="RING-type" evidence="6">
    <location>
        <begin position="95"/>
        <end position="135"/>
    </location>
</feature>
<keyword evidence="2 4" id="KW-0863">Zinc-finger</keyword>
<feature type="transmembrane region" description="Helical" evidence="5">
    <location>
        <begin position="13"/>
        <end position="35"/>
    </location>
</feature>
<name>A0AAW1MLW7_SAPOF</name>
<organism evidence="7 8">
    <name type="scientific">Saponaria officinalis</name>
    <name type="common">Common soapwort</name>
    <name type="synonym">Lychnis saponaria</name>
    <dbReference type="NCBI Taxonomy" id="3572"/>
    <lineage>
        <taxon>Eukaryota</taxon>
        <taxon>Viridiplantae</taxon>
        <taxon>Streptophyta</taxon>
        <taxon>Embryophyta</taxon>
        <taxon>Tracheophyta</taxon>
        <taxon>Spermatophyta</taxon>
        <taxon>Magnoliopsida</taxon>
        <taxon>eudicotyledons</taxon>
        <taxon>Gunneridae</taxon>
        <taxon>Pentapetalae</taxon>
        <taxon>Caryophyllales</taxon>
        <taxon>Caryophyllaceae</taxon>
        <taxon>Caryophylleae</taxon>
        <taxon>Saponaria</taxon>
    </lineage>
</organism>
<keyword evidence="3" id="KW-0862">Zinc</keyword>
<dbReference type="Pfam" id="PF13920">
    <property type="entry name" value="zf-C3HC4_3"/>
    <property type="match status" value="1"/>
</dbReference>
<keyword evidence="1" id="KW-0479">Metal-binding</keyword>
<dbReference type="InterPro" id="IPR013083">
    <property type="entry name" value="Znf_RING/FYVE/PHD"/>
</dbReference>
<evidence type="ECO:0000256" key="3">
    <source>
        <dbReference type="ARBA" id="ARBA00022833"/>
    </source>
</evidence>
<dbReference type="SUPFAM" id="SSF57850">
    <property type="entry name" value="RING/U-box"/>
    <property type="match status" value="1"/>
</dbReference>
<dbReference type="PROSITE" id="PS50089">
    <property type="entry name" value="ZF_RING_2"/>
    <property type="match status" value="1"/>
</dbReference>
<dbReference type="Proteomes" id="UP001443914">
    <property type="component" value="Unassembled WGS sequence"/>
</dbReference>
<evidence type="ECO:0000259" key="6">
    <source>
        <dbReference type="PROSITE" id="PS50089"/>
    </source>
</evidence>
<dbReference type="PANTHER" id="PTHR46858">
    <property type="entry name" value="OS05G0521000 PROTEIN"/>
    <property type="match status" value="1"/>
</dbReference>
<dbReference type="GO" id="GO:0016567">
    <property type="term" value="P:protein ubiquitination"/>
    <property type="evidence" value="ECO:0007669"/>
    <property type="project" value="TreeGrafter"/>
</dbReference>
<dbReference type="EMBL" id="JBDFQZ010000002">
    <property type="protein sequence ID" value="KAK9749548.1"/>
    <property type="molecule type" value="Genomic_DNA"/>
</dbReference>
<evidence type="ECO:0000256" key="2">
    <source>
        <dbReference type="ARBA" id="ARBA00022771"/>
    </source>
</evidence>
<protein>
    <recommendedName>
        <fullName evidence="6">RING-type domain-containing protein</fullName>
    </recommendedName>
</protein>
<keyword evidence="8" id="KW-1185">Reference proteome</keyword>
<dbReference type="PANTHER" id="PTHR46858:SF14">
    <property type="entry name" value="RING-TYPE DOMAIN-CONTAINING PROTEIN"/>
    <property type="match status" value="1"/>
</dbReference>
<accession>A0AAW1MLW7</accession>
<proteinExistence type="predicted"/>
<evidence type="ECO:0000256" key="5">
    <source>
        <dbReference type="SAM" id="Phobius"/>
    </source>
</evidence>
<dbReference type="Gene3D" id="3.30.40.10">
    <property type="entry name" value="Zinc/RING finger domain, C3HC4 (zinc finger)"/>
    <property type="match status" value="1"/>
</dbReference>
<evidence type="ECO:0000313" key="8">
    <source>
        <dbReference type="Proteomes" id="UP001443914"/>
    </source>
</evidence>